<dbReference type="Gene3D" id="3.40.50.300">
    <property type="entry name" value="P-loop containing nucleotide triphosphate hydrolases"/>
    <property type="match status" value="1"/>
</dbReference>
<dbReference type="SMART" id="SM00173">
    <property type="entry name" value="RAS"/>
    <property type="match status" value="1"/>
</dbReference>
<dbReference type="SMART" id="SM00176">
    <property type="entry name" value="RAN"/>
    <property type="match status" value="1"/>
</dbReference>
<evidence type="ECO:0000256" key="2">
    <source>
        <dbReference type="ARBA" id="ARBA00022741"/>
    </source>
</evidence>
<proteinExistence type="predicted"/>
<dbReference type="PROSITE" id="PS51420">
    <property type="entry name" value="RHO"/>
    <property type="match status" value="1"/>
</dbReference>
<evidence type="ECO:0000313" key="10">
    <source>
        <dbReference type="Proteomes" id="UP001044222"/>
    </source>
</evidence>
<feature type="domain" description="EF-hand" evidence="8">
    <location>
        <begin position="77"/>
        <end position="112"/>
    </location>
</feature>
<evidence type="ECO:0000256" key="1">
    <source>
        <dbReference type="ARBA" id="ARBA00022723"/>
    </source>
</evidence>
<dbReference type="CDD" id="cd00051">
    <property type="entry name" value="EFh"/>
    <property type="match status" value="1"/>
</dbReference>
<gene>
    <name evidence="9" type="ORF">ANANG_G00136590</name>
</gene>
<dbReference type="Pfam" id="PF13499">
    <property type="entry name" value="EF-hand_7"/>
    <property type="match status" value="1"/>
</dbReference>
<evidence type="ECO:0000256" key="3">
    <source>
        <dbReference type="ARBA" id="ARBA00022837"/>
    </source>
</evidence>
<accession>A0A9D3MB31</accession>
<dbReference type="CDD" id="cd00154">
    <property type="entry name" value="Rab"/>
    <property type="match status" value="1"/>
</dbReference>
<evidence type="ECO:0000256" key="4">
    <source>
        <dbReference type="ARBA" id="ARBA00023134"/>
    </source>
</evidence>
<dbReference type="Proteomes" id="UP001044222">
    <property type="component" value="Chromosome 7"/>
</dbReference>
<evidence type="ECO:0000256" key="7">
    <source>
        <dbReference type="SAM" id="MobiDB-lite"/>
    </source>
</evidence>
<feature type="compositionally biased region" description="Polar residues" evidence="7">
    <location>
        <begin position="508"/>
        <end position="522"/>
    </location>
</feature>
<dbReference type="InterPro" id="IPR027417">
    <property type="entry name" value="P-loop_NTPase"/>
</dbReference>
<dbReference type="PANTHER" id="PTHR47977">
    <property type="entry name" value="RAS-RELATED PROTEIN RAB"/>
    <property type="match status" value="1"/>
</dbReference>
<dbReference type="PROSITE" id="PS00018">
    <property type="entry name" value="EF_HAND_1"/>
    <property type="match status" value="1"/>
</dbReference>
<protein>
    <recommendedName>
        <fullName evidence="8">EF-hand domain-containing protein</fullName>
    </recommendedName>
</protein>
<keyword evidence="10" id="KW-1185">Reference proteome</keyword>
<dbReference type="SMART" id="SM00175">
    <property type="entry name" value="RAB"/>
    <property type="match status" value="1"/>
</dbReference>
<keyword evidence="5" id="KW-0449">Lipoprotein</keyword>
<keyword evidence="3" id="KW-0106">Calcium</keyword>
<name>A0A9D3MB31_ANGAN</name>
<keyword evidence="1" id="KW-0479">Metal-binding</keyword>
<dbReference type="PROSITE" id="PS51417">
    <property type="entry name" value="ARF"/>
    <property type="match status" value="1"/>
</dbReference>
<dbReference type="PROSITE" id="PS50222">
    <property type="entry name" value="EF_HAND_2"/>
    <property type="match status" value="1"/>
</dbReference>
<feature type="region of interest" description="Disordered" evidence="7">
    <location>
        <begin position="385"/>
        <end position="414"/>
    </location>
</feature>
<dbReference type="SMART" id="SM00054">
    <property type="entry name" value="EFh"/>
    <property type="match status" value="2"/>
</dbReference>
<dbReference type="SMART" id="SM00177">
    <property type="entry name" value="ARF"/>
    <property type="match status" value="1"/>
</dbReference>
<keyword evidence="4" id="KW-0342">GTP-binding</keyword>
<evidence type="ECO:0000259" key="8">
    <source>
        <dbReference type="PROSITE" id="PS50222"/>
    </source>
</evidence>
<feature type="compositionally biased region" description="Polar residues" evidence="7">
    <location>
        <begin position="1"/>
        <end position="13"/>
    </location>
</feature>
<dbReference type="NCBIfam" id="TIGR00231">
    <property type="entry name" value="small_GTP"/>
    <property type="match status" value="1"/>
</dbReference>
<dbReference type="Gene3D" id="1.10.238.10">
    <property type="entry name" value="EF-hand"/>
    <property type="match status" value="1"/>
</dbReference>
<keyword evidence="6" id="KW-0175">Coiled coil</keyword>
<keyword evidence="2" id="KW-0547">Nucleotide-binding</keyword>
<reference evidence="9" key="1">
    <citation type="submission" date="2021-01" db="EMBL/GenBank/DDBJ databases">
        <title>A chromosome-scale assembly of European eel, Anguilla anguilla.</title>
        <authorList>
            <person name="Henkel C."/>
            <person name="Jong-Raadsen S.A."/>
            <person name="Dufour S."/>
            <person name="Weltzien F.-A."/>
            <person name="Palstra A.P."/>
            <person name="Pelster B."/>
            <person name="Spaink H.P."/>
            <person name="Van Den Thillart G.E."/>
            <person name="Jansen H."/>
            <person name="Zahm M."/>
            <person name="Klopp C."/>
            <person name="Cedric C."/>
            <person name="Louis A."/>
            <person name="Berthelot C."/>
            <person name="Parey E."/>
            <person name="Roest Crollius H."/>
            <person name="Montfort J."/>
            <person name="Robinson-Rechavi M."/>
            <person name="Bucao C."/>
            <person name="Bouchez O."/>
            <person name="Gislard M."/>
            <person name="Lluch J."/>
            <person name="Milhes M."/>
            <person name="Lampietro C."/>
            <person name="Lopez Roques C."/>
            <person name="Donnadieu C."/>
            <person name="Braasch I."/>
            <person name="Desvignes T."/>
            <person name="Postlethwait J."/>
            <person name="Bobe J."/>
            <person name="Guiguen Y."/>
            <person name="Dirks R."/>
        </authorList>
    </citation>
    <scope>NUCLEOTIDE SEQUENCE</scope>
    <source>
        <strain evidence="9">Tag_6206</strain>
        <tissue evidence="9">Liver</tissue>
    </source>
</reference>
<dbReference type="EMBL" id="JAFIRN010000007">
    <property type="protein sequence ID" value="KAG5845229.1"/>
    <property type="molecule type" value="Genomic_DNA"/>
</dbReference>
<dbReference type="InterPro" id="IPR002048">
    <property type="entry name" value="EF_hand_dom"/>
</dbReference>
<dbReference type="PROSITE" id="PS51421">
    <property type="entry name" value="RAS"/>
    <property type="match status" value="1"/>
</dbReference>
<feature type="compositionally biased region" description="Basic and acidic residues" evidence="7">
    <location>
        <begin position="402"/>
        <end position="413"/>
    </location>
</feature>
<dbReference type="SUPFAM" id="SSF47473">
    <property type="entry name" value="EF-hand"/>
    <property type="match status" value="1"/>
</dbReference>
<dbReference type="GO" id="GO:0005509">
    <property type="term" value="F:calcium ion binding"/>
    <property type="evidence" value="ECO:0007669"/>
    <property type="project" value="InterPro"/>
</dbReference>
<feature type="region of interest" description="Disordered" evidence="7">
    <location>
        <begin position="1"/>
        <end position="39"/>
    </location>
</feature>
<evidence type="ECO:0000313" key="9">
    <source>
        <dbReference type="EMBL" id="KAG5845229.1"/>
    </source>
</evidence>
<feature type="compositionally biased region" description="Low complexity" evidence="7">
    <location>
        <begin position="555"/>
        <end position="564"/>
    </location>
</feature>
<comment type="caution">
    <text evidence="9">The sequence shown here is derived from an EMBL/GenBank/DDBJ whole genome shotgun (WGS) entry which is preliminary data.</text>
</comment>
<dbReference type="GO" id="GO:0005525">
    <property type="term" value="F:GTP binding"/>
    <property type="evidence" value="ECO:0007669"/>
    <property type="project" value="UniProtKB-KW"/>
</dbReference>
<dbReference type="SMART" id="SM00174">
    <property type="entry name" value="RHO"/>
    <property type="match status" value="1"/>
</dbReference>
<dbReference type="PROSITE" id="PS51419">
    <property type="entry name" value="RAB"/>
    <property type="match status" value="1"/>
</dbReference>
<dbReference type="Pfam" id="PF00071">
    <property type="entry name" value="Ras"/>
    <property type="match status" value="1"/>
</dbReference>
<evidence type="ECO:0000256" key="5">
    <source>
        <dbReference type="ARBA" id="ARBA00023288"/>
    </source>
</evidence>
<dbReference type="AlphaFoldDB" id="A0A9D3MB31"/>
<feature type="compositionally biased region" description="Acidic residues" evidence="7">
    <location>
        <begin position="481"/>
        <end position="500"/>
    </location>
</feature>
<organism evidence="9 10">
    <name type="scientific">Anguilla anguilla</name>
    <name type="common">European freshwater eel</name>
    <name type="synonym">Muraena anguilla</name>
    <dbReference type="NCBI Taxonomy" id="7936"/>
    <lineage>
        <taxon>Eukaryota</taxon>
        <taxon>Metazoa</taxon>
        <taxon>Chordata</taxon>
        <taxon>Craniata</taxon>
        <taxon>Vertebrata</taxon>
        <taxon>Euteleostomi</taxon>
        <taxon>Actinopterygii</taxon>
        <taxon>Neopterygii</taxon>
        <taxon>Teleostei</taxon>
        <taxon>Anguilliformes</taxon>
        <taxon>Anguillidae</taxon>
        <taxon>Anguilla</taxon>
    </lineage>
</organism>
<dbReference type="GO" id="GO:0003924">
    <property type="term" value="F:GTPase activity"/>
    <property type="evidence" value="ECO:0007669"/>
    <property type="project" value="InterPro"/>
</dbReference>
<sequence length="781" mass="88821">MEAAPSTSATQAAHSVCLRDQVSRNTGTPQRNAGALSDPGPTAILEKTLEFFRICDIEDKGFITRRDMQRLHRSLSLSADELENVFDTLDTDANGYLTLEEFSSGFSHFLFGRRISVAGEVEGEACVAPGSLEVLYQRQWEARLVRGEDDEERHFCMLMESLGASSIFEDPAQVRSLWAQLRRDEPHLLSNFEEFLARVTFQINEANQEKKEMESALKRKSATHDDEIQRLYEEMEQQIKSEKDRILLQDSERFLSRSQDLEQQLNHKEQELEQIFHKHRRLELQCQDLESKQLESRVENVKLKQTNEELQRELRHTCQELSLAQESLSRLQEEASHLHQDRELELYRVTEGMQRERASLLKQLDLLREMNKLLRDERDVCYSKSKDSLRKSRKHRPGWLGLHHDERQQSLKSDDEDDLALLSAMKSLGGVNGQGPGLSAEALGSKAGPGRGQLQRIISIEEDHLPHLLQQHYQAQLQQWGEEEQEEQEEEGEECSDLEMSDIYPCPLTSTAPETLQDSPPTEQRAHPSPGKADTPHDDTDTPLTETDTPHTDTDTPLTDTDTPSSPRGQPVGKETIRQEEGVASTPDRLFKIVLVGNSSVGKTSLLRRFCDDCFYPGTSATVGIDYSVKTLIVENSKVALQMWDTAGQERYRSITKQFFRKADGVVVMYDITSVHTFTAVRQWLTSIQEGAGETIPIMLLGNKTDKENAREVQERLGDKLAKDSQLIFYECSALSGHNVVESMVHLARILKAQEDREKEKTVQLLQESPSNTKRSCCSRS</sequence>
<feature type="coiled-coil region" evidence="6">
    <location>
        <begin position="196"/>
        <end position="377"/>
    </location>
</feature>
<dbReference type="PRINTS" id="PR00449">
    <property type="entry name" value="RASTRNSFRMNG"/>
</dbReference>
<dbReference type="InterPro" id="IPR011992">
    <property type="entry name" value="EF-hand-dom_pair"/>
</dbReference>
<dbReference type="FunFam" id="3.40.50.300:FF:001129">
    <property type="entry name" value="ras-related protein Rab-44 isoform X2"/>
    <property type="match status" value="1"/>
</dbReference>
<evidence type="ECO:0000256" key="6">
    <source>
        <dbReference type="SAM" id="Coils"/>
    </source>
</evidence>
<dbReference type="InterPro" id="IPR018247">
    <property type="entry name" value="EF_Hand_1_Ca_BS"/>
</dbReference>
<feature type="region of interest" description="Disordered" evidence="7">
    <location>
        <begin position="476"/>
        <end position="583"/>
    </location>
</feature>
<dbReference type="SUPFAM" id="SSF52540">
    <property type="entry name" value="P-loop containing nucleoside triphosphate hydrolases"/>
    <property type="match status" value="1"/>
</dbReference>
<dbReference type="InterPro" id="IPR005225">
    <property type="entry name" value="Small_GTP-bd"/>
</dbReference>
<dbReference type="InterPro" id="IPR001806">
    <property type="entry name" value="Small_GTPase"/>
</dbReference>
<dbReference type="InterPro" id="IPR050227">
    <property type="entry name" value="Rab"/>
</dbReference>